<accession>A0A852X5X3</accession>
<keyword evidence="2" id="KW-1185">Reference proteome</keyword>
<gene>
    <name evidence="1" type="ORF">BJY17_002148</name>
</gene>
<reference evidence="1 2" key="1">
    <citation type="submission" date="2020-07" db="EMBL/GenBank/DDBJ databases">
        <title>Sequencing the genomes of 1000 actinobacteria strains.</title>
        <authorList>
            <person name="Klenk H.-P."/>
        </authorList>
    </citation>
    <scope>NUCLEOTIDE SEQUENCE [LARGE SCALE GENOMIC DNA]</scope>
    <source>
        <strain evidence="1 2">DSM 8598</strain>
    </source>
</reference>
<dbReference type="AlphaFoldDB" id="A0A852X5X3"/>
<organism evidence="1 2">
    <name type="scientific">Agromyces hippuratus</name>
    <dbReference type="NCBI Taxonomy" id="286438"/>
    <lineage>
        <taxon>Bacteria</taxon>
        <taxon>Bacillati</taxon>
        <taxon>Actinomycetota</taxon>
        <taxon>Actinomycetes</taxon>
        <taxon>Micrococcales</taxon>
        <taxon>Microbacteriaceae</taxon>
        <taxon>Agromyces</taxon>
    </lineage>
</organism>
<evidence type="ECO:0008006" key="3">
    <source>
        <dbReference type="Google" id="ProtNLM"/>
    </source>
</evidence>
<comment type="caution">
    <text evidence="1">The sequence shown here is derived from an EMBL/GenBank/DDBJ whole genome shotgun (WGS) entry which is preliminary data.</text>
</comment>
<dbReference type="RefSeq" id="WP_179551353.1">
    <property type="nucleotide sequence ID" value="NZ_JACCFI010000001.1"/>
</dbReference>
<evidence type="ECO:0000313" key="2">
    <source>
        <dbReference type="Proteomes" id="UP000549066"/>
    </source>
</evidence>
<protein>
    <recommendedName>
        <fullName evidence="3">Glutaminase</fullName>
    </recommendedName>
</protein>
<dbReference type="EMBL" id="JACCFI010000001">
    <property type="protein sequence ID" value="NYG21401.1"/>
    <property type="molecule type" value="Genomic_DNA"/>
</dbReference>
<evidence type="ECO:0000313" key="1">
    <source>
        <dbReference type="EMBL" id="NYG21401.1"/>
    </source>
</evidence>
<dbReference type="Proteomes" id="UP000549066">
    <property type="component" value="Unassembled WGS sequence"/>
</dbReference>
<proteinExistence type="predicted"/>
<name>A0A852X5X3_9MICO</name>
<sequence length="185" mass="19263">MTDATEPPSARSTGSSGVLRALDAAGATAAAELGRHGARDEALAEYVPERRTLGVPRAARMTPLGRVWRLGVLLVDPDGRLFATGRVVRAERPVRRSAPAASIAEQRAFAAAAVKGGFAEGETVNFGAVPVDPDELVHAAASGPLVVVGDALFVRWNPAQPDALTPLDRYLADRVDLLVNPPSGA</sequence>